<comment type="caution">
    <text evidence="1">The sequence shown here is derived from an EMBL/GenBank/DDBJ whole genome shotgun (WGS) entry which is preliminary data.</text>
</comment>
<gene>
    <name evidence="1" type="ORF">AV530_008509</name>
</gene>
<accession>A0A1V4KCQ1</accession>
<evidence type="ECO:0000313" key="1">
    <source>
        <dbReference type="EMBL" id="OPJ82131.1"/>
    </source>
</evidence>
<dbReference type="Proteomes" id="UP000190648">
    <property type="component" value="Unassembled WGS sequence"/>
</dbReference>
<proteinExistence type="predicted"/>
<evidence type="ECO:0000313" key="2">
    <source>
        <dbReference type="Proteomes" id="UP000190648"/>
    </source>
</evidence>
<protein>
    <submittedName>
        <fullName evidence="1">Uncharacterized protein</fullName>
    </submittedName>
</protein>
<reference evidence="1 2" key="1">
    <citation type="submission" date="2016-02" db="EMBL/GenBank/DDBJ databases">
        <title>Band-tailed pigeon sequencing and assembly.</title>
        <authorList>
            <person name="Soares A.E."/>
            <person name="Novak B.J."/>
            <person name="Rice E.S."/>
            <person name="O'Connell B."/>
            <person name="Chang D."/>
            <person name="Weber S."/>
            <person name="Shapiro B."/>
        </authorList>
    </citation>
    <scope>NUCLEOTIDE SEQUENCE [LARGE SCALE GENOMIC DNA]</scope>
    <source>
        <strain evidence="1">BTP2013</strain>
        <tissue evidence="1">Blood</tissue>
    </source>
</reference>
<sequence>MPILGSPNPADLRNAECTSTRVQTSSCGTQVKHKQQDEFPKTQTSLNYRVKDANSDGTILYPGVYTSIFDQGEEMAVTSSDLCRSMTDDSTRRAFPGFRHLCWSLRAFVGYRNIYQKAMRRYSVIQRDWE</sequence>
<name>A0A1V4KCQ1_PATFA</name>
<keyword evidence="2" id="KW-1185">Reference proteome</keyword>
<dbReference type="AlphaFoldDB" id="A0A1V4KCQ1"/>
<dbReference type="EMBL" id="LSYS01003952">
    <property type="protein sequence ID" value="OPJ82131.1"/>
    <property type="molecule type" value="Genomic_DNA"/>
</dbReference>
<organism evidence="1 2">
    <name type="scientific">Patagioenas fasciata monilis</name>
    <dbReference type="NCBI Taxonomy" id="372326"/>
    <lineage>
        <taxon>Eukaryota</taxon>
        <taxon>Metazoa</taxon>
        <taxon>Chordata</taxon>
        <taxon>Craniata</taxon>
        <taxon>Vertebrata</taxon>
        <taxon>Euteleostomi</taxon>
        <taxon>Archelosauria</taxon>
        <taxon>Archosauria</taxon>
        <taxon>Dinosauria</taxon>
        <taxon>Saurischia</taxon>
        <taxon>Theropoda</taxon>
        <taxon>Coelurosauria</taxon>
        <taxon>Aves</taxon>
        <taxon>Neognathae</taxon>
        <taxon>Neoaves</taxon>
        <taxon>Columbimorphae</taxon>
        <taxon>Columbiformes</taxon>
        <taxon>Columbidae</taxon>
        <taxon>Patagioenas</taxon>
    </lineage>
</organism>